<evidence type="ECO:0000313" key="3">
    <source>
        <dbReference type="EMBL" id="ASV31908.1"/>
    </source>
</evidence>
<name>A0A223VAB0_9FLAO</name>
<sequence>MKKYLLLFLFIGTITQSCNKNDDTPIVEEEQEEIVEEDVQLKSEVNDFVWSALNSWYLWQDEVLELGDDRFATTNDYYTFLNGFQTPRGLFQTLQSPKDRFSVIVDDYDILFNAFAGVYTTNGVEYVLTRPPEGGNKVVGVVRYVINGSDGADKNIKRGDIFYAVNGVELIAETDEEGNIVSSNLDLLNPDVFTLNFAELTESGLVSNGVNIELIKTEIIENPIHISKILEINGTKIGYVMYNSFTANFDNDLNTAFAELKNSGVTELILDLRYNLGGSVLSATRLSSMITGQFNGELFSREQWNAKWQPYLGQDNNFVDAIDGDPINSLNLNSVYIIATDDSASASELTINSLSPYIDVFHVGGVTRGKNEFSVTLVDNPVQAIEQTGQPPFPVPYIVLGGEFNTVENSNPRHKYAMQPLVGTNVNADGFGEFTNGLEPDFPLNESLGNLGQLGEPGEPLLDLAIEQITGISAKSLQIDIPDNYQIKTITSSNRMKPFREITRYDLIK</sequence>
<dbReference type="PROSITE" id="PS51257">
    <property type="entry name" value="PROKAR_LIPOPROTEIN"/>
    <property type="match status" value="1"/>
</dbReference>
<dbReference type="SUPFAM" id="SSF52096">
    <property type="entry name" value="ClpP/crotonase"/>
    <property type="match status" value="1"/>
</dbReference>
<protein>
    <submittedName>
        <fullName evidence="3">Uncharacterized protein</fullName>
    </submittedName>
</protein>
<dbReference type="Gene3D" id="3.90.226.10">
    <property type="entry name" value="2-enoyl-CoA Hydratase, Chain A, domain 1"/>
    <property type="match status" value="1"/>
</dbReference>
<proteinExistence type="predicted"/>
<evidence type="ECO:0000313" key="4">
    <source>
        <dbReference type="Proteomes" id="UP000215244"/>
    </source>
</evidence>
<organism evidence="3 4">
    <name type="scientific">Maribacter cobaltidurans</name>
    <dbReference type="NCBI Taxonomy" id="1178778"/>
    <lineage>
        <taxon>Bacteria</taxon>
        <taxon>Pseudomonadati</taxon>
        <taxon>Bacteroidota</taxon>
        <taxon>Flavobacteriia</taxon>
        <taxon>Flavobacteriales</taxon>
        <taxon>Flavobacteriaceae</taxon>
        <taxon>Maribacter</taxon>
    </lineage>
</organism>
<evidence type="ECO:0000259" key="2">
    <source>
        <dbReference type="Pfam" id="PF18294"/>
    </source>
</evidence>
<dbReference type="KEGG" id="marb:CJ263_17725"/>
<dbReference type="OrthoDB" id="7168509at2"/>
<dbReference type="GO" id="GO:0004175">
    <property type="term" value="F:endopeptidase activity"/>
    <property type="evidence" value="ECO:0007669"/>
    <property type="project" value="TreeGrafter"/>
</dbReference>
<dbReference type="InterPro" id="IPR005151">
    <property type="entry name" value="Tail-specific_protease"/>
</dbReference>
<dbReference type="Gene3D" id="2.30.42.10">
    <property type="match status" value="1"/>
</dbReference>
<feature type="domain" description="Peptidase S41 N-terminal" evidence="2">
    <location>
        <begin position="44"/>
        <end position="103"/>
    </location>
</feature>
<dbReference type="Gene3D" id="3.30.750.170">
    <property type="match status" value="1"/>
</dbReference>
<dbReference type="EMBL" id="CP022957">
    <property type="protein sequence ID" value="ASV31908.1"/>
    <property type="molecule type" value="Genomic_DNA"/>
</dbReference>
<dbReference type="InterPro" id="IPR041613">
    <property type="entry name" value="Pept_S41_N"/>
</dbReference>
<keyword evidence="4" id="KW-1185">Reference proteome</keyword>
<reference evidence="3 4" key="1">
    <citation type="submission" date="2017-08" db="EMBL/GenBank/DDBJ databases">
        <title>The complete genome sequence of Maribacter sp. B1, isolated from deep-sea sediment.</title>
        <authorList>
            <person name="Wu Y.-H."/>
            <person name="Cheng H."/>
            <person name="Xu X.-W."/>
        </authorList>
    </citation>
    <scope>NUCLEOTIDE SEQUENCE [LARGE SCALE GENOMIC DNA]</scope>
    <source>
        <strain evidence="3 4">B1</strain>
    </source>
</reference>
<accession>A0A223VAB0</accession>
<dbReference type="PANTHER" id="PTHR32060:SF22">
    <property type="entry name" value="CARBOXYL-TERMINAL-PROCESSING PEPTIDASE 3, CHLOROPLASTIC"/>
    <property type="match status" value="1"/>
</dbReference>
<dbReference type="Pfam" id="PF03572">
    <property type="entry name" value="Peptidase_S41"/>
    <property type="match status" value="1"/>
</dbReference>
<dbReference type="GO" id="GO:0008236">
    <property type="term" value="F:serine-type peptidase activity"/>
    <property type="evidence" value="ECO:0007669"/>
    <property type="project" value="InterPro"/>
</dbReference>
<gene>
    <name evidence="3" type="ORF">CJ263_17725</name>
</gene>
<evidence type="ECO:0000259" key="1">
    <source>
        <dbReference type="Pfam" id="PF03572"/>
    </source>
</evidence>
<dbReference type="CDD" id="cd07561">
    <property type="entry name" value="Peptidase_S41_CPP_like"/>
    <property type="match status" value="1"/>
</dbReference>
<dbReference type="PANTHER" id="PTHR32060">
    <property type="entry name" value="TAIL-SPECIFIC PROTEASE"/>
    <property type="match status" value="1"/>
</dbReference>
<feature type="domain" description="Tail specific protease" evidence="1">
    <location>
        <begin position="236"/>
        <end position="374"/>
    </location>
</feature>
<dbReference type="AlphaFoldDB" id="A0A223VAB0"/>
<dbReference type="InterPro" id="IPR036034">
    <property type="entry name" value="PDZ_sf"/>
</dbReference>
<dbReference type="GO" id="GO:0006508">
    <property type="term" value="P:proteolysis"/>
    <property type="evidence" value="ECO:0007669"/>
    <property type="project" value="InterPro"/>
</dbReference>
<dbReference type="InterPro" id="IPR029045">
    <property type="entry name" value="ClpP/crotonase-like_dom_sf"/>
</dbReference>
<dbReference type="Pfam" id="PF18294">
    <property type="entry name" value="Pept_S41_N"/>
    <property type="match status" value="1"/>
</dbReference>
<dbReference type="RefSeq" id="WP_094998494.1">
    <property type="nucleotide sequence ID" value="NZ_BMJL01000005.1"/>
</dbReference>
<dbReference type="Proteomes" id="UP000215244">
    <property type="component" value="Chromosome"/>
</dbReference>